<evidence type="ECO:0000313" key="3">
    <source>
        <dbReference type="Proteomes" id="UP000266841"/>
    </source>
</evidence>
<accession>K0R6Y2</accession>
<reference evidence="2 3" key="1">
    <citation type="journal article" date="2012" name="Genome Biol.">
        <title>Genome and low-iron response of an oceanic diatom adapted to chronic iron limitation.</title>
        <authorList>
            <person name="Lommer M."/>
            <person name="Specht M."/>
            <person name="Roy A.S."/>
            <person name="Kraemer L."/>
            <person name="Andreson R."/>
            <person name="Gutowska M.A."/>
            <person name="Wolf J."/>
            <person name="Bergner S.V."/>
            <person name="Schilhabel M.B."/>
            <person name="Klostermeier U.C."/>
            <person name="Beiko R.G."/>
            <person name="Rosenstiel P."/>
            <person name="Hippler M."/>
            <person name="Laroche J."/>
        </authorList>
    </citation>
    <scope>NUCLEOTIDE SEQUENCE [LARGE SCALE GENOMIC DNA]</scope>
    <source>
        <strain evidence="2 3">CCMP1005</strain>
    </source>
</reference>
<protein>
    <submittedName>
        <fullName evidence="2">Uncharacterized protein</fullName>
    </submittedName>
</protein>
<keyword evidence="3" id="KW-1185">Reference proteome</keyword>
<gene>
    <name evidence="2" type="ORF">THAOC_36997</name>
</gene>
<proteinExistence type="predicted"/>
<dbReference type="EMBL" id="AGNL01049653">
    <property type="protein sequence ID" value="EJK44456.1"/>
    <property type="molecule type" value="Genomic_DNA"/>
</dbReference>
<comment type="caution">
    <text evidence="2">The sequence shown here is derived from an EMBL/GenBank/DDBJ whole genome shotgun (WGS) entry which is preliminary data.</text>
</comment>
<organism evidence="2 3">
    <name type="scientific">Thalassiosira oceanica</name>
    <name type="common">Marine diatom</name>
    <dbReference type="NCBI Taxonomy" id="159749"/>
    <lineage>
        <taxon>Eukaryota</taxon>
        <taxon>Sar</taxon>
        <taxon>Stramenopiles</taxon>
        <taxon>Ochrophyta</taxon>
        <taxon>Bacillariophyta</taxon>
        <taxon>Coscinodiscophyceae</taxon>
        <taxon>Thalassiosirophycidae</taxon>
        <taxon>Thalassiosirales</taxon>
        <taxon>Thalassiosiraceae</taxon>
        <taxon>Thalassiosira</taxon>
    </lineage>
</organism>
<name>K0R6Y2_THAOC</name>
<evidence type="ECO:0000313" key="2">
    <source>
        <dbReference type="EMBL" id="EJK44456.1"/>
    </source>
</evidence>
<evidence type="ECO:0000256" key="1">
    <source>
        <dbReference type="SAM" id="MobiDB-lite"/>
    </source>
</evidence>
<feature type="compositionally biased region" description="Basic and acidic residues" evidence="1">
    <location>
        <begin position="193"/>
        <end position="206"/>
    </location>
</feature>
<sequence length="216" mass="23973">MSVGDGRVREERLSRSRSICRSRGARREPFGGRRIVRGDFSSDGSGERGGRGVARRGLFDGHRWGGRLVWRTRGTLELTKLANFRSLLPKEGPWRGSDGTGGKSAAWRFRDTTLELDSDVTDFSIVVRRLLRVMRQSTSLKRGRERTSARRRRESSFKNCAVGAEAGGAARRREPRAETAQFLPCGAVTLAGRADHRERKPGKGMEESIAGASRDS</sequence>
<feature type="region of interest" description="Disordered" evidence="1">
    <location>
        <begin position="192"/>
        <end position="216"/>
    </location>
</feature>
<dbReference type="Proteomes" id="UP000266841">
    <property type="component" value="Unassembled WGS sequence"/>
</dbReference>
<dbReference type="AlphaFoldDB" id="K0R6Y2"/>